<evidence type="ECO:0000256" key="2">
    <source>
        <dbReference type="SAM" id="Phobius"/>
    </source>
</evidence>
<protein>
    <submittedName>
        <fullName evidence="3">Uncharacterized protein</fullName>
    </submittedName>
</protein>
<gene>
    <name evidence="3" type="ORF">EJ05DRAFT_334021</name>
</gene>
<accession>A0A6A6W8C7</accession>
<proteinExistence type="predicted"/>
<dbReference type="EMBL" id="ML996570">
    <property type="protein sequence ID" value="KAF2759138.1"/>
    <property type="molecule type" value="Genomic_DNA"/>
</dbReference>
<feature type="transmembrane region" description="Helical" evidence="2">
    <location>
        <begin position="22"/>
        <end position="40"/>
    </location>
</feature>
<dbReference type="AlphaFoldDB" id="A0A6A6W8C7"/>
<keyword evidence="4" id="KW-1185">Reference proteome</keyword>
<keyword evidence="2" id="KW-0472">Membrane</keyword>
<dbReference type="GeneID" id="54481922"/>
<keyword evidence="2" id="KW-0812">Transmembrane</keyword>
<evidence type="ECO:0000256" key="1">
    <source>
        <dbReference type="SAM" id="MobiDB-lite"/>
    </source>
</evidence>
<organism evidence="3 4">
    <name type="scientific">Pseudovirgaria hyperparasitica</name>
    <dbReference type="NCBI Taxonomy" id="470096"/>
    <lineage>
        <taxon>Eukaryota</taxon>
        <taxon>Fungi</taxon>
        <taxon>Dikarya</taxon>
        <taxon>Ascomycota</taxon>
        <taxon>Pezizomycotina</taxon>
        <taxon>Dothideomycetes</taxon>
        <taxon>Dothideomycetes incertae sedis</taxon>
        <taxon>Acrospermales</taxon>
        <taxon>Acrospermaceae</taxon>
        <taxon>Pseudovirgaria</taxon>
    </lineage>
</organism>
<evidence type="ECO:0000313" key="3">
    <source>
        <dbReference type="EMBL" id="KAF2759138.1"/>
    </source>
</evidence>
<evidence type="ECO:0000313" key="4">
    <source>
        <dbReference type="Proteomes" id="UP000799437"/>
    </source>
</evidence>
<sequence length="71" mass="7700">MSLYVLGSVDDIAYLLGNVEDYSLAIAILIVTITQYYTLLSHRTVINDIGPRSSPSEQKDGISSGSCTGRF</sequence>
<reference evidence="3" key="1">
    <citation type="journal article" date="2020" name="Stud. Mycol.">
        <title>101 Dothideomycetes genomes: a test case for predicting lifestyles and emergence of pathogens.</title>
        <authorList>
            <person name="Haridas S."/>
            <person name="Albert R."/>
            <person name="Binder M."/>
            <person name="Bloem J."/>
            <person name="Labutti K."/>
            <person name="Salamov A."/>
            <person name="Andreopoulos B."/>
            <person name="Baker S."/>
            <person name="Barry K."/>
            <person name="Bills G."/>
            <person name="Bluhm B."/>
            <person name="Cannon C."/>
            <person name="Castanera R."/>
            <person name="Culley D."/>
            <person name="Daum C."/>
            <person name="Ezra D."/>
            <person name="Gonzalez J."/>
            <person name="Henrissat B."/>
            <person name="Kuo A."/>
            <person name="Liang C."/>
            <person name="Lipzen A."/>
            <person name="Lutzoni F."/>
            <person name="Magnuson J."/>
            <person name="Mondo S."/>
            <person name="Nolan M."/>
            <person name="Ohm R."/>
            <person name="Pangilinan J."/>
            <person name="Park H.-J."/>
            <person name="Ramirez L."/>
            <person name="Alfaro M."/>
            <person name="Sun H."/>
            <person name="Tritt A."/>
            <person name="Yoshinaga Y."/>
            <person name="Zwiers L.-H."/>
            <person name="Turgeon B."/>
            <person name="Goodwin S."/>
            <person name="Spatafora J."/>
            <person name="Crous P."/>
            <person name="Grigoriev I."/>
        </authorList>
    </citation>
    <scope>NUCLEOTIDE SEQUENCE</scope>
    <source>
        <strain evidence="3">CBS 121739</strain>
    </source>
</reference>
<keyword evidence="2" id="KW-1133">Transmembrane helix</keyword>
<feature type="compositionally biased region" description="Polar residues" evidence="1">
    <location>
        <begin position="53"/>
        <end position="71"/>
    </location>
</feature>
<dbReference type="RefSeq" id="XP_033601589.1">
    <property type="nucleotide sequence ID" value="XM_033740868.1"/>
</dbReference>
<name>A0A6A6W8C7_9PEZI</name>
<feature type="region of interest" description="Disordered" evidence="1">
    <location>
        <begin position="49"/>
        <end position="71"/>
    </location>
</feature>
<dbReference type="Proteomes" id="UP000799437">
    <property type="component" value="Unassembled WGS sequence"/>
</dbReference>